<evidence type="ECO:0000256" key="1">
    <source>
        <dbReference type="SAM" id="MobiDB-lite"/>
    </source>
</evidence>
<comment type="caution">
    <text evidence="2">The sequence shown here is derived from an EMBL/GenBank/DDBJ whole genome shotgun (WGS) entry which is preliminary data.</text>
</comment>
<protein>
    <recommendedName>
        <fullName evidence="4">DUF5642 domain-containing protein</fullName>
    </recommendedName>
</protein>
<evidence type="ECO:0000313" key="2">
    <source>
        <dbReference type="EMBL" id="TQR87344.1"/>
    </source>
</evidence>
<name>A0A544W525_9MYCO</name>
<proteinExistence type="predicted"/>
<feature type="compositionally biased region" description="Polar residues" evidence="1">
    <location>
        <begin position="13"/>
        <end position="22"/>
    </location>
</feature>
<dbReference type="EMBL" id="VIFX01000007">
    <property type="protein sequence ID" value="TQR87344.1"/>
    <property type="molecule type" value="Genomic_DNA"/>
</dbReference>
<keyword evidence="3" id="KW-1185">Reference proteome</keyword>
<reference evidence="2 3" key="1">
    <citation type="submission" date="2018-10" db="EMBL/GenBank/DDBJ databases">
        <title>Draft genome of Mycobacterium hodleri strain B.</title>
        <authorList>
            <person name="Amande T.J."/>
            <person name="Mcgenity T.J."/>
        </authorList>
    </citation>
    <scope>NUCLEOTIDE SEQUENCE [LARGE SCALE GENOMIC DNA]</scope>
    <source>
        <strain evidence="2 3">B</strain>
    </source>
</reference>
<dbReference type="AlphaFoldDB" id="A0A544W525"/>
<sequence length="193" mass="19623">MSGCTPADGGGDTTAQSSSAPTLPTVPYAPTTSTKPGGSAPVDYRRLLLNAADLTDADDTFVERSREADPNGSPGASAFFVNGEDSRAIIDTFLIYPDAATATATLKQAAGTLPTLVAGGTPQPLAVGTGGVVVSGTAPDEDKAVTLVFFSEGKALVRLEFQSAVGDPTTDDFVADVAKMQQIALRVGLEADQ</sequence>
<dbReference type="Proteomes" id="UP000315759">
    <property type="component" value="Unassembled WGS sequence"/>
</dbReference>
<evidence type="ECO:0000313" key="3">
    <source>
        <dbReference type="Proteomes" id="UP000315759"/>
    </source>
</evidence>
<feature type="region of interest" description="Disordered" evidence="1">
    <location>
        <begin position="1"/>
        <end position="40"/>
    </location>
</feature>
<organism evidence="2 3">
    <name type="scientific">Mycolicibacterium hodleri</name>
    <dbReference type="NCBI Taxonomy" id="49897"/>
    <lineage>
        <taxon>Bacteria</taxon>
        <taxon>Bacillati</taxon>
        <taxon>Actinomycetota</taxon>
        <taxon>Actinomycetes</taxon>
        <taxon>Mycobacteriales</taxon>
        <taxon>Mycobacteriaceae</taxon>
        <taxon>Mycolicibacterium</taxon>
    </lineage>
</organism>
<evidence type="ECO:0008006" key="4">
    <source>
        <dbReference type="Google" id="ProtNLM"/>
    </source>
</evidence>
<accession>A0A544W525</accession>
<gene>
    <name evidence="2" type="ORF">D8S82_07850</name>
</gene>